<evidence type="ECO:0000313" key="1">
    <source>
        <dbReference type="EMBL" id="MCA6065067.1"/>
    </source>
</evidence>
<name>A0ABS7ZU09_9GAMM</name>
<evidence type="ECO:0008006" key="3">
    <source>
        <dbReference type="Google" id="ProtNLM"/>
    </source>
</evidence>
<accession>A0ABS7ZU09</accession>
<gene>
    <name evidence="1" type="ORF">I9W95_15820</name>
</gene>
<comment type="caution">
    <text evidence="1">The sequence shown here is derived from an EMBL/GenBank/DDBJ whole genome shotgun (WGS) entry which is preliminary data.</text>
</comment>
<dbReference type="RefSeq" id="WP_225676650.1">
    <property type="nucleotide sequence ID" value="NZ_JAEDAH010000099.1"/>
</dbReference>
<organism evidence="1 2">
    <name type="scientific">Thalassolituus marinus</name>
    <dbReference type="NCBI Taxonomy" id="671053"/>
    <lineage>
        <taxon>Bacteria</taxon>
        <taxon>Pseudomonadati</taxon>
        <taxon>Pseudomonadota</taxon>
        <taxon>Gammaproteobacteria</taxon>
        <taxon>Oceanospirillales</taxon>
        <taxon>Oceanospirillaceae</taxon>
        <taxon>Thalassolituus</taxon>
    </lineage>
</organism>
<keyword evidence="2" id="KW-1185">Reference proteome</keyword>
<dbReference type="EMBL" id="JAEDAH010000099">
    <property type="protein sequence ID" value="MCA6065067.1"/>
    <property type="molecule type" value="Genomic_DNA"/>
</dbReference>
<evidence type="ECO:0000313" key="2">
    <source>
        <dbReference type="Proteomes" id="UP000714380"/>
    </source>
</evidence>
<protein>
    <recommendedName>
        <fullName evidence="3">Lipoprotein</fullName>
    </recommendedName>
</protein>
<reference evidence="1 2" key="1">
    <citation type="submission" date="2020-12" db="EMBL/GenBank/DDBJ databases">
        <title>Novel Thalassolituus-related marine hydrocarbonoclastic bacteria mediated algae-derived hydrocarbons mineralization in twilight zone of the northern South China Sea.</title>
        <authorList>
            <person name="Dong C."/>
        </authorList>
    </citation>
    <scope>NUCLEOTIDE SEQUENCE [LARGE SCALE GENOMIC DNA]</scope>
    <source>
        <strain evidence="1 2">IMCC1826</strain>
    </source>
</reference>
<sequence>MKAYQVLIPSLAMMLGGCFTDTASEADTGVAAADVQETEAQAGAPQLISDLTYGTLVDVTLDVKKNNVPYIPPQCYTDPVDQNGVVNNPCYACHTESKRPNFLNDTDVQEAYGFPESAVTNNWSNIFRDRTAEVAAISDENILTYVREDNYKTQDGRIILAEKLKNPPPQWDHDGNGQWDGYTPDVNFDFDEQGFDRTPAGGYSGWRAFAYYPFLGTFMPTNGSTDDVMIRLPEAFRQLDAGVFDIETYRVNLAIVEALMKEQDVVIAETDESRFQVDLDKDGKLGKATLIKYQWAPLEGVHMSYVGQAKVQLEAGAVHLAARLYPEGTEFLHSVRYLDVDSSGNTGMAARMKELRYSKKHGWRTYYNLRTIVNKELKERHDFPDRVKVLIGNAELGLYAPHGWTYQGFIEDDAGQLRPQSYEETYFCMGCHGYTGASNDTTISFTRKFDHTHFRDGWYHWSEKNLAGIADPQREDGRGEYAFYLENNPSGNEYRTNDEVHNKFFNTDGSKKEDAFASLSEDISYLLMPSAERALMLNKAYKVIVDEQSYTQGREAIVKPLTNVHQEVEVDQPTGITDIQSYY</sequence>
<dbReference type="PROSITE" id="PS51257">
    <property type="entry name" value="PROKAR_LIPOPROTEIN"/>
    <property type="match status" value="1"/>
</dbReference>
<proteinExistence type="predicted"/>
<dbReference type="Proteomes" id="UP000714380">
    <property type="component" value="Unassembled WGS sequence"/>
</dbReference>